<dbReference type="InterPro" id="IPR040370">
    <property type="entry name" value="CCDC74A/CCDC74B/CCDC92"/>
</dbReference>
<evidence type="ECO:0000259" key="5">
    <source>
        <dbReference type="Pfam" id="PF14917"/>
    </source>
</evidence>
<evidence type="ECO:0000256" key="1">
    <source>
        <dbReference type="ARBA" id="ARBA00023054"/>
    </source>
</evidence>
<feature type="compositionally biased region" description="Low complexity" evidence="3">
    <location>
        <begin position="114"/>
        <end position="139"/>
    </location>
</feature>
<reference evidence="6 7" key="1">
    <citation type="submission" date="2021-05" db="EMBL/GenBank/DDBJ databases">
        <authorList>
            <person name="Zahm M."/>
            <person name="Klopp C."/>
            <person name="Cabau C."/>
            <person name="Kuhl H."/>
            <person name="Suciu R."/>
            <person name="Ciorpac M."/>
            <person name="Holostenco D."/>
            <person name="Gessner J."/>
            <person name="Wuertz S."/>
            <person name="Hohne C."/>
            <person name="Stock M."/>
            <person name="Gislard M."/>
            <person name="Lluch J."/>
            <person name="Milhes M."/>
            <person name="Lampietro C."/>
            <person name="Lopez Roques C."/>
            <person name="Donnadieu C."/>
            <person name="Du K."/>
            <person name="Schartl M."/>
            <person name="Guiguen Y."/>
        </authorList>
    </citation>
    <scope>NUCLEOTIDE SEQUENCE [LARGE SCALE GENOMIC DNA]</scope>
    <source>
        <strain evidence="6">Hh-F2</strain>
        <tissue evidence="6">Blood</tissue>
    </source>
</reference>
<feature type="domain" description="Coiled coil protein 74 C-terminal" evidence="5">
    <location>
        <begin position="212"/>
        <end position="335"/>
    </location>
</feature>
<evidence type="ECO:0000259" key="4">
    <source>
        <dbReference type="Pfam" id="PF14916"/>
    </source>
</evidence>
<dbReference type="PANTHER" id="PTHR14882:SF5">
    <property type="entry name" value="COILED-COIL DOMAIN CONTAINING 74A"/>
    <property type="match status" value="1"/>
</dbReference>
<dbReference type="EMBL" id="JAHFZB010000022">
    <property type="protein sequence ID" value="KAK6476517.1"/>
    <property type="molecule type" value="Genomic_DNA"/>
</dbReference>
<dbReference type="Proteomes" id="UP001369086">
    <property type="component" value="Unassembled WGS sequence"/>
</dbReference>
<comment type="caution">
    <text evidence="6">The sequence shown here is derived from an EMBL/GenBank/DDBJ whole genome shotgun (WGS) entry which is preliminary data.</text>
</comment>
<evidence type="ECO:0000256" key="3">
    <source>
        <dbReference type="SAM" id="MobiDB-lite"/>
    </source>
</evidence>
<sequence>MSNSSLPPMGNLPQWSRVVYLDKARYPRPFPRDTLQPLTCPTAFGPGNLSHAQDCMDSNRNRAPKLEQSLQFLQQQHSETLEKLHEEIEQLKRQNKDLQYKLIMEPKPCRKESSASSSASQTLPLISQSSSSQQSLGSSRRLRAPHQEEETQGLKGVFLEHTVHNMHLQNLSPEAVQKSSGEVSPPTHAIPPIPEHSQGLITSLHPLMIQYSPFQVPRPPTLQECEVIIRQLYNANSIQSQEILRLKSVLKDIIYKNKLTPETYILTKACLAHHRNEDVTHFPKLPLKTLPKKLAEAPLAFSERVILPALKQTIGNSFAERQKRTQALQKSRIRRAVL</sequence>
<organism evidence="6 7">
    <name type="scientific">Huso huso</name>
    <name type="common">Beluga</name>
    <name type="synonym">Acipenser huso</name>
    <dbReference type="NCBI Taxonomy" id="61971"/>
    <lineage>
        <taxon>Eukaryota</taxon>
        <taxon>Metazoa</taxon>
        <taxon>Chordata</taxon>
        <taxon>Craniata</taxon>
        <taxon>Vertebrata</taxon>
        <taxon>Euteleostomi</taxon>
        <taxon>Actinopterygii</taxon>
        <taxon>Chondrostei</taxon>
        <taxon>Acipenseriformes</taxon>
        <taxon>Acipenseridae</taxon>
        <taxon>Huso</taxon>
    </lineage>
</organism>
<protein>
    <submittedName>
        <fullName evidence="6">Coiled-coil domain-containing protein 74A-like</fullName>
    </submittedName>
</protein>
<gene>
    <name evidence="6" type="ORF">HHUSO_G22933</name>
</gene>
<name>A0ABR0YVA3_HUSHU</name>
<evidence type="ECO:0000256" key="2">
    <source>
        <dbReference type="SAM" id="Coils"/>
    </source>
</evidence>
<evidence type="ECO:0000313" key="6">
    <source>
        <dbReference type="EMBL" id="KAK6476517.1"/>
    </source>
</evidence>
<keyword evidence="7" id="KW-1185">Reference proteome</keyword>
<dbReference type="InterPro" id="IPR039496">
    <property type="entry name" value="CCDC92/74_N"/>
</dbReference>
<feature type="region of interest" description="Disordered" evidence="3">
    <location>
        <begin position="108"/>
        <end position="150"/>
    </location>
</feature>
<accession>A0ABR0YVA3</accession>
<keyword evidence="1 2" id="KW-0175">Coiled coil</keyword>
<dbReference type="PANTHER" id="PTHR14882">
    <property type="entry name" value="COILED-COIL DOMAIN-CONTAINING 74A"/>
    <property type="match status" value="1"/>
</dbReference>
<feature type="coiled-coil region" evidence="2">
    <location>
        <begin position="56"/>
        <end position="101"/>
    </location>
</feature>
<dbReference type="Pfam" id="PF14917">
    <property type="entry name" value="CCDC74_C"/>
    <property type="match status" value="1"/>
</dbReference>
<dbReference type="InterPro" id="IPR029422">
    <property type="entry name" value="CCDC74_C"/>
</dbReference>
<proteinExistence type="predicted"/>
<feature type="domain" description="CCDC92/74 N-terminal" evidence="4">
    <location>
        <begin position="61"/>
        <end position="115"/>
    </location>
</feature>
<evidence type="ECO:0000313" key="7">
    <source>
        <dbReference type="Proteomes" id="UP001369086"/>
    </source>
</evidence>
<dbReference type="Pfam" id="PF14916">
    <property type="entry name" value="CCDC92"/>
    <property type="match status" value="1"/>
</dbReference>